<accession>A0A1G2HKS5</accession>
<protein>
    <recommendedName>
        <fullName evidence="1">DUF6566 domain-containing protein</fullName>
    </recommendedName>
</protein>
<sequence>MDYRGYHIETKVYKDHETGKWVPRVTISATDEAKNFEETPVTWEEEFDTQEEAENFALDGIEFYIDEHF</sequence>
<dbReference type="Gene3D" id="3.30.160.350">
    <property type="match status" value="1"/>
</dbReference>
<dbReference type="STRING" id="1802164.A3H51_00405"/>
<evidence type="ECO:0000313" key="3">
    <source>
        <dbReference type="Proteomes" id="UP000178509"/>
    </source>
</evidence>
<name>A0A1G2HKS5_9BACT</name>
<feature type="domain" description="DUF6566" evidence="1">
    <location>
        <begin position="2"/>
        <end position="66"/>
    </location>
</feature>
<dbReference type="AlphaFoldDB" id="A0A1G2HKS5"/>
<evidence type="ECO:0000259" key="1">
    <source>
        <dbReference type="Pfam" id="PF20204"/>
    </source>
</evidence>
<dbReference type="InterPro" id="IPR046696">
    <property type="entry name" value="DUF6566"/>
</dbReference>
<proteinExistence type="predicted"/>
<organism evidence="2 3">
    <name type="scientific">Candidatus Spechtbacteria bacterium RIFCSPLOWO2_02_FULL_38_8</name>
    <dbReference type="NCBI Taxonomy" id="1802164"/>
    <lineage>
        <taxon>Bacteria</taxon>
        <taxon>Candidatus Spechtiibacteriota</taxon>
    </lineage>
</organism>
<reference evidence="2 3" key="1">
    <citation type="journal article" date="2016" name="Nat. Commun.">
        <title>Thousands of microbial genomes shed light on interconnected biogeochemical processes in an aquifer system.</title>
        <authorList>
            <person name="Anantharaman K."/>
            <person name="Brown C.T."/>
            <person name="Hug L.A."/>
            <person name="Sharon I."/>
            <person name="Castelle C.J."/>
            <person name="Probst A.J."/>
            <person name="Thomas B.C."/>
            <person name="Singh A."/>
            <person name="Wilkins M.J."/>
            <person name="Karaoz U."/>
            <person name="Brodie E.L."/>
            <person name="Williams K.H."/>
            <person name="Hubbard S.S."/>
            <person name="Banfield J.F."/>
        </authorList>
    </citation>
    <scope>NUCLEOTIDE SEQUENCE [LARGE SCALE GENOMIC DNA]</scope>
</reference>
<dbReference type="Proteomes" id="UP000178509">
    <property type="component" value="Unassembled WGS sequence"/>
</dbReference>
<comment type="caution">
    <text evidence="2">The sequence shown here is derived from an EMBL/GenBank/DDBJ whole genome shotgun (WGS) entry which is preliminary data.</text>
</comment>
<dbReference type="EMBL" id="MHOJ01000002">
    <property type="protein sequence ID" value="OGZ63087.1"/>
    <property type="molecule type" value="Genomic_DNA"/>
</dbReference>
<evidence type="ECO:0000313" key="2">
    <source>
        <dbReference type="EMBL" id="OGZ63087.1"/>
    </source>
</evidence>
<gene>
    <name evidence="2" type="ORF">A3H51_00405</name>
</gene>
<dbReference type="Pfam" id="PF20204">
    <property type="entry name" value="DUF6566"/>
    <property type="match status" value="1"/>
</dbReference>